<dbReference type="RefSeq" id="WP_289349963.1">
    <property type="nucleotide sequence ID" value="NZ_JAUCFI010000003.1"/>
</dbReference>
<evidence type="ECO:0000256" key="1">
    <source>
        <dbReference type="SAM" id="MobiDB-lite"/>
    </source>
</evidence>
<dbReference type="Pfam" id="PF01391">
    <property type="entry name" value="Collagen"/>
    <property type="match status" value="1"/>
</dbReference>
<dbReference type="AlphaFoldDB" id="A0AAJ1QN22"/>
<feature type="compositionally biased region" description="Basic and acidic residues" evidence="1">
    <location>
        <begin position="42"/>
        <end position="60"/>
    </location>
</feature>
<dbReference type="InterPro" id="IPR008160">
    <property type="entry name" value="Collagen"/>
</dbReference>
<dbReference type="Proteomes" id="UP001238973">
    <property type="component" value="Unassembled WGS sequence"/>
</dbReference>
<protein>
    <submittedName>
        <fullName evidence="2">Exosporium leader peptide</fullName>
    </submittedName>
</protein>
<reference evidence="2" key="1">
    <citation type="submission" date="2023-06" db="EMBL/GenBank/DDBJ databases">
        <title>Comparative genomics of Bacillaceae isolates and their secondary metabolite potential.</title>
        <authorList>
            <person name="Song L."/>
            <person name="Nielsen L.J."/>
            <person name="Mohite O."/>
            <person name="Xu X."/>
            <person name="Weber T."/>
            <person name="Kovacs A.T."/>
        </authorList>
    </citation>
    <scope>NUCLEOTIDE SEQUENCE</scope>
    <source>
        <strain evidence="2">G1S1</strain>
    </source>
</reference>
<feature type="region of interest" description="Disordered" evidence="1">
    <location>
        <begin position="42"/>
        <end position="97"/>
    </location>
</feature>
<organism evidence="2 3">
    <name type="scientific">Peribacillus frigoritolerans</name>
    <dbReference type="NCBI Taxonomy" id="450367"/>
    <lineage>
        <taxon>Bacteria</taxon>
        <taxon>Bacillati</taxon>
        <taxon>Bacillota</taxon>
        <taxon>Bacilli</taxon>
        <taxon>Bacillales</taxon>
        <taxon>Bacillaceae</taxon>
        <taxon>Peribacillus</taxon>
    </lineage>
</organism>
<sequence>MSKIDKPIQGRRFVDTTYKCKKDDFFNKKDDFFNKKDDFLNKKDDFLNKNDHKKCKDCEQGPRGPQGPQGPQGFQGLPGPPGPQGETGPPGPGGALAYGSLYDPSGNFVTVSTVNPPTLGQKVVFTTPGPLLGTAPFPPGLGPYTDIEVLTAGVYEISMDLTARLINASNLTFNTEVQFRLFINDTTPVLESTFESFNRITGGPGGQPSQVETRNTIGRTIQRRLSANDRLSIRVITASANVTYRYPSLVVTKIAN</sequence>
<evidence type="ECO:0000313" key="2">
    <source>
        <dbReference type="EMBL" id="MDM5284426.1"/>
    </source>
</evidence>
<comment type="caution">
    <text evidence="2">The sequence shown here is derived from an EMBL/GenBank/DDBJ whole genome shotgun (WGS) entry which is preliminary data.</text>
</comment>
<gene>
    <name evidence="2" type="ORF">QUF85_14095</name>
</gene>
<dbReference type="EMBL" id="JAUCFI010000003">
    <property type="protein sequence ID" value="MDM5284426.1"/>
    <property type="molecule type" value="Genomic_DNA"/>
</dbReference>
<evidence type="ECO:0000313" key="3">
    <source>
        <dbReference type="Proteomes" id="UP001238973"/>
    </source>
</evidence>
<name>A0AAJ1QN22_9BACI</name>
<proteinExistence type="predicted"/>
<accession>A0AAJ1QN22</accession>